<dbReference type="OrthoDB" id="10521796at2759"/>
<organism evidence="2 3">
    <name type="scientific">Pseudocercospora musae</name>
    <dbReference type="NCBI Taxonomy" id="113226"/>
    <lineage>
        <taxon>Eukaryota</taxon>
        <taxon>Fungi</taxon>
        <taxon>Dikarya</taxon>
        <taxon>Ascomycota</taxon>
        <taxon>Pezizomycotina</taxon>
        <taxon>Dothideomycetes</taxon>
        <taxon>Dothideomycetidae</taxon>
        <taxon>Mycosphaerellales</taxon>
        <taxon>Mycosphaerellaceae</taxon>
        <taxon>Pseudocercospora</taxon>
    </lineage>
</organism>
<evidence type="ECO:0000256" key="1">
    <source>
        <dbReference type="SAM" id="MobiDB-lite"/>
    </source>
</evidence>
<feature type="compositionally biased region" description="Basic and acidic residues" evidence="1">
    <location>
        <begin position="48"/>
        <end position="65"/>
    </location>
</feature>
<evidence type="ECO:0000313" key="3">
    <source>
        <dbReference type="Proteomes" id="UP000073492"/>
    </source>
</evidence>
<gene>
    <name evidence="2" type="ORF">AC579_10063</name>
</gene>
<evidence type="ECO:0000313" key="2">
    <source>
        <dbReference type="EMBL" id="KXT13737.1"/>
    </source>
</evidence>
<dbReference type="EMBL" id="LFZO01000106">
    <property type="protein sequence ID" value="KXT13737.1"/>
    <property type="molecule type" value="Genomic_DNA"/>
</dbReference>
<feature type="region of interest" description="Disordered" evidence="1">
    <location>
        <begin position="1"/>
        <end position="35"/>
    </location>
</feature>
<keyword evidence="3" id="KW-1185">Reference proteome</keyword>
<feature type="region of interest" description="Disordered" evidence="1">
    <location>
        <begin position="48"/>
        <end position="118"/>
    </location>
</feature>
<feature type="compositionally biased region" description="Basic and acidic residues" evidence="1">
    <location>
        <begin position="10"/>
        <end position="35"/>
    </location>
</feature>
<dbReference type="AlphaFoldDB" id="A0A139IG22"/>
<reference evidence="2 3" key="1">
    <citation type="submission" date="2015-07" db="EMBL/GenBank/DDBJ databases">
        <title>Comparative genomics of the Sigatoka disease complex on banana suggests a link between parallel evolutionary changes in Pseudocercospora fijiensis and Pseudocercospora eumusae and increased virulence on the banana host.</title>
        <authorList>
            <person name="Chang T.-C."/>
            <person name="Salvucci A."/>
            <person name="Crous P.W."/>
            <person name="Stergiopoulos I."/>
        </authorList>
    </citation>
    <scope>NUCLEOTIDE SEQUENCE [LARGE SCALE GENOMIC DNA]</scope>
    <source>
        <strain evidence="2 3">CBS 116634</strain>
    </source>
</reference>
<comment type="caution">
    <text evidence="2">The sequence shown here is derived from an EMBL/GenBank/DDBJ whole genome shotgun (WGS) entry which is preliminary data.</text>
</comment>
<feature type="compositionally biased region" description="Low complexity" evidence="1">
    <location>
        <begin position="66"/>
        <end position="80"/>
    </location>
</feature>
<feature type="compositionally biased region" description="Low complexity" evidence="1">
    <location>
        <begin position="92"/>
        <end position="109"/>
    </location>
</feature>
<sequence length="118" mass="13282">MLRIECSGSPHEERPLKIIREQHGSTVESQKRLERQYDKLRAGAVEKYGRDADEKTYLRQGRETEQSSTSTSSKALPSTSDLAAALPAPREQSNQSNNQVGQNQQRVVSDLPTRQEKT</sequence>
<proteinExistence type="predicted"/>
<name>A0A139IG22_9PEZI</name>
<accession>A0A139IG22</accession>
<dbReference type="Proteomes" id="UP000073492">
    <property type="component" value="Unassembled WGS sequence"/>
</dbReference>
<protein>
    <submittedName>
        <fullName evidence="2">Uncharacterized protein</fullName>
    </submittedName>
</protein>